<protein>
    <submittedName>
        <fullName evidence="1">Uncharacterized protein</fullName>
    </submittedName>
</protein>
<dbReference type="AlphaFoldDB" id="A0A0A9HVL1"/>
<organism evidence="1">
    <name type="scientific">Arundo donax</name>
    <name type="common">Giant reed</name>
    <name type="synonym">Donax arundinaceus</name>
    <dbReference type="NCBI Taxonomy" id="35708"/>
    <lineage>
        <taxon>Eukaryota</taxon>
        <taxon>Viridiplantae</taxon>
        <taxon>Streptophyta</taxon>
        <taxon>Embryophyta</taxon>
        <taxon>Tracheophyta</taxon>
        <taxon>Spermatophyta</taxon>
        <taxon>Magnoliopsida</taxon>
        <taxon>Liliopsida</taxon>
        <taxon>Poales</taxon>
        <taxon>Poaceae</taxon>
        <taxon>PACMAD clade</taxon>
        <taxon>Arundinoideae</taxon>
        <taxon>Arundineae</taxon>
        <taxon>Arundo</taxon>
    </lineage>
</organism>
<sequence length="44" mass="5075">MLKGCFLNTGVKLVFLCLLWKLRYLVSKTYLILCAALVSYLHLL</sequence>
<accession>A0A0A9HVL1</accession>
<reference evidence="1" key="1">
    <citation type="submission" date="2014-09" db="EMBL/GenBank/DDBJ databases">
        <authorList>
            <person name="Magalhaes I.L.F."/>
            <person name="Oliveira U."/>
            <person name="Santos F.R."/>
            <person name="Vidigal T.H.D.A."/>
            <person name="Brescovit A.D."/>
            <person name="Santos A.J."/>
        </authorList>
    </citation>
    <scope>NUCLEOTIDE SEQUENCE</scope>
    <source>
        <tissue evidence="1">Shoot tissue taken approximately 20 cm above the soil surface</tissue>
    </source>
</reference>
<proteinExistence type="predicted"/>
<reference evidence="1" key="2">
    <citation type="journal article" date="2015" name="Data Brief">
        <title>Shoot transcriptome of the giant reed, Arundo donax.</title>
        <authorList>
            <person name="Barrero R.A."/>
            <person name="Guerrero F.D."/>
            <person name="Moolhuijzen P."/>
            <person name="Goolsby J.A."/>
            <person name="Tidwell J."/>
            <person name="Bellgard S.E."/>
            <person name="Bellgard M.I."/>
        </authorList>
    </citation>
    <scope>NUCLEOTIDE SEQUENCE</scope>
    <source>
        <tissue evidence="1">Shoot tissue taken approximately 20 cm above the soil surface</tissue>
    </source>
</reference>
<dbReference type="EMBL" id="GBRH01160948">
    <property type="protein sequence ID" value="JAE36948.1"/>
    <property type="molecule type" value="Transcribed_RNA"/>
</dbReference>
<evidence type="ECO:0000313" key="1">
    <source>
        <dbReference type="EMBL" id="JAE36948.1"/>
    </source>
</evidence>
<name>A0A0A9HVL1_ARUDO</name>